<accession>A0AAX4HPK2</accession>
<protein>
    <submittedName>
        <fullName evidence="2">Uncharacterized protein</fullName>
    </submittedName>
</protein>
<name>A0AAX4HPK2_9BACT</name>
<dbReference type="RefSeq" id="WP_321395270.1">
    <property type="nucleotide sequence ID" value="NZ_CP139487.1"/>
</dbReference>
<evidence type="ECO:0000256" key="1">
    <source>
        <dbReference type="SAM" id="SignalP"/>
    </source>
</evidence>
<keyword evidence="1" id="KW-0732">Signal</keyword>
<gene>
    <name evidence="2" type="ORF">SOO65_00215</name>
</gene>
<sequence length="169" mass="18451">MNKYLLVLATLSLFSLSAFSADLVKRCEVNLPAMEAGDIDIKMDIKVFKQDGVLSSTIVQTVDGVSVPLDSSAEMISYEIREGLKANLESEDLNQGEKLIVHAMTVEADKDLSKIFSSGIKSLKLIRKVNTYVIDEETNMGSATIVEAMDKKGKIIGSFLGGFVVRPCR</sequence>
<keyword evidence="3" id="KW-1185">Reference proteome</keyword>
<proteinExistence type="predicted"/>
<dbReference type="Proteomes" id="UP001324634">
    <property type="component" value="Chromosome"/>
</dbReference>
<dbReference type="KEGG" id="psti:SOO65_00215"/>
<feature type="chain" id="PRO_5043668477" evidence="1">
    <location>
        <begin position="21"/>
        <end position="169"/>
    </location>
</feature>
<evidence type="ECO:0000313" key="3">
    <source>
        <dbReference type="Proteomes" id="UP001324634"/>
    </source>
</evidence>
<evidence type="ECO:0000313" key="2">
    <source>
        <dbReference type="EMBL" id="WPU65171.1"/>
    </source>
</evidence>
<reference evidence="2 3" key="1">
    <citation type="submission" date="2023-11" db="EMBL/GenBank/DDBJ databases">
        <title>Peredibacter starrii A3.12.</title>
        <authorList>
            <person name="Mitchell R.J."/>
        </authorList>
    </citation>
    <scope>NUCLEOTIDE SEQUENCE [LARGE SCALE GENOMIC DNA]</scope>
    <source>
        <strain evidence="2 3">A3.12</strain>
    </source>
</reference>
<organism evidence="2 3">
    <name type="scientific">Peredibacter starrii</name>
    <dbReference type="NCBI Taxonomy" id="28202"/>
    <lineage>
        <taxon>Bacteria</taxon>
        <taxon>Pseudomonadati</taxon>
        <taxon>Bdellovibrionota</taxon>
        <taxon>Bacteriovoracia</taxon>
        <taxon>Bacteriovoracales</taxon>
        <taxon>Bacteriovoracaceae</taxon>
        <taxon>Peredibacter</taxon>
    </lineage>
</organism>
<dbReference type="AlphaFoldDB" id="A0AAX4HPK2"/>
<feature type="signal peptide" evidence="1">
    <location>
        <begin position="1"/>
        <end position="20"/>
    </location>
</feature>
<dbReference type="EMBL" id="CP139487">
    <property type="protein sequence ID" value="WPU65171.1"/>
    <property type="molecule type" value="Genomic_DNA"/>
</dbReference>